<accession>A0ABS1BM15</accession>
<evidence type="ECO:0000256" key="4">
    <source>
        <dbReference type="ARBA" id="ARBA00022825"/>
    </source>
</evidence>
<feature type="active site" description="Charge relay system" evidence="5">
    <location>
        <position position="218"/>
    </location>
</feature>
<evidence type="ECO:0000256" key="3">
    <source>
        <dbReference type="ARBA" id="ARBA00022801"/>
    </source>
</evidence>
<dbReference type="InterPro" id="IPR022398">
    <property type="entry name" value="Peptidase_S8_His-AS"/>
</dbReference>
<dbReference type="PANTHER" id="PTHR43806:SF11">
    <property type="entry name" value="CEREVISIN-RELATED"/>
    <property type="match status" value="1"/>
</dbReference>
<dbReference type="Pfam" id="PF00082">
    <property type="entry name" value="Peptidase_S8"/>
    <property type="match status" value="1"/>
</dbReference>
<evidence type="ECO:0000313" key="11">
    <source>
        <dbReference type="Proteomes" id="UP000660024"/>
    </source>
</evidence>
<dbReference type="Proteomes" id="UP000660024">
    <property type="component" value="Unassembled WGS sequence"/>
</dbReference>
<keyword evidence="11" id="KW-1185">Reference proteome</keyword>
<evidence type="ECO:0000259" key="8">
    <source>
        <dbReference type="Pfam" id="PF00082"/>
    </source>
</evidence>
<feature type="signal peptide" evidence="7">
    <location>
        <begin position="1"/>
        <end position="19"/>
    </location>
</feature>
<name>A0ABS1BM15_9SPHI</name>
<dbReference type="Pfam" id="PF18962">
    <property type="entry name" value="Por_Secre_tail"/>
    <property type="match status" value="1"/>
</dbReference>
<comment type="caution">
    <text evidence="10">The sequence shown here is derived from an EMBL/GenBank/DDBJ whole genome shotgun (WGS) entry which is preliminary data.</text>
</comment>
<evidence type="ECO:0000256" key="6">
    <source>
        <dbReference type="RuleBase" id="RU003355"/>
    </source>
</evidence>
<feature type="domain" description="Secretion system C-terminal sorting" evidence="9">
    <location>
        <begin position="848"/>
        <end position="931"/>
    </location>
</feature>
<dbReference type="PROSITE" id="PS00137">
    <property type="entry name" value="SUBTILASE_HIS"/>
    <property type="match status" value="1"/>
</dbReference>
<keyword evidence="3 5" id="KW-0378">Hydrolase</keyword>
<evidence type="ECO:0000313" key="10">
    <source>
        <dbReference type="EMBL" id="MBK0383940.1"/>
    </source>
</evidence>
<dbReference type="InterPro" id="IPR036852">
    <property type="entry name" value="Peptidase_S8/S53_dom_sf"/>
</dbReference>
<evidence type="ECO:0000256" key="7">
    <source>
        <dbReference type="SAM" id="SignalP"/>
    </source>
</evidence>
<evidence type="ECO:0000256" key="1">
    <source>
        <dbReference type="ARBA" id="ARBA00011073"/>
    </source>
</evidence>
<dbReference type="PRINTS" id="PR00723">
    <property type="entry name" value="SUBTILISIN"/>
</dbReference>
<gene>
    <name evidence="10" type="ORF">I5M32_13305</name>
</gene>
<dbReference type="InterPro" id="IPR023827">
    <property type="entry name" value="Peptidase_S8_Asp-AS"/>
</dbReference>
<dbReference type="SUPFAM" id="SSF52743">
    <property type="entry name" value="Subtilisin-like"/>
    <property type="match status" value="1"/>
</dbReference>
<evidence type="ECO:0000256" key="5">
    <source>
        <dbReference type="PROSITE-ProRule" id="PRU01240"/>
    </source>
</evidence>
<feature type="active site" description="Charge relay system" evidence="5">
    <location>
        <position position="452"/>
    </location>
</feature>
<feature type="chain" id="PRO_5046266149" evidence="7">
    <location>
        <begin position="20"/>
        <end position="936"/>
    </location>
</feature>
<dbReference type="Gene3D" id="3.40.50.200">
    <property type="entry name" value="Peptidase S8/S53 domain"/>
    <property type="match status" value="1"/>
</dbReference>
<protein>
    <submittedName>
        <fullName evidence="10">S8 family serine peptidase</fullName>
    </submittedName>
</protein>
<feature type="active site" description="Charge relay system" evidence="5">
    <location>
        <position position="262"/>
    </location>
</feature>
<dbReference type="RefSeq" id="WP_200587190.1">
    <property type="nucleotide sequence ID" value="NZ_JAEHFY010000019.1"/>
</dbReference>
<dbReference type="PROSITE" id="PS00138">
    <property type="entry name" value="SUBTILASE_SER"/>
    <property type="match status" value="1"/>
</dbReference>
<sequence length="936" mass="101495">MKKISLLLFLFFASIYSFAQLKDSLKIVKTNEQGLSDPERKMPIAIDGIDFKNLDYVKGRLVVKFKPNVLNFAVLNDVQFRKEAIKMVGEDTKALPNSLTSVFQDIVSYRPLTKIPQKIVQKEAIEKDSLKNEDDHVYNIVVIDCKEGNEEALAKKLLKTGLFEYVSPDYKLYLDTPPNDNAYYLQAGLDQANDIDIDVEDAWLTNTGSPNVRVAILDTGIDYNNDDLGNGTWNVAGAKVRAGYNYYDGNSNPLDNDITSSHGTAVGGIIGAYRNNNNRVAGIAGGDATTGNAGVSLYALKVFSGSDGTSRPTGSSSAMAAALIDAAKPESEGGYGCQIANYSGGSPASSGGSFINMFLPGNPAYDAMRYAARHNLLFVAAKGNENTNALHYPSDIKDNWVLSVGASNGSDQRASFSNFGNNIDVVAPGTSDLVYTTKRVASGSEGSFNGTSAAAPVAAGVAALLKSQNMALHRDDIEQLIKLSAVKVGTYTYTNGYNEEMGFGKVNAANAMAYLKAPYQLMQNTVTGGAIESISGTMGIFLTSGSELAEGYYTGKHYQVKTTIQKPFCSGENYLWPRIEGASKGWSGANPNNQENYIYQNNETSTSVDLTTWVYYIQSNTLGQTINAWYPCAPQDVKFAYTALGLSEYYKINQPISGVSSICEVSGNYEIADLPAGVIVNWSITGNATTLSQTNNIATLTKINDGFVTLTATINTPCGTVIRTKEITVGIPYFNSVVLASSTGPSNYFIATGDPVIVTINPLYPHAISYHWEMFPYPDEDYYIQNGLPVPSGNITGSSSSVTIEMYVPGVYRVSVKAVTECGESEPQETYFEAVGPGSLDGIYSYNIFPNPVSSELTVSYETEKNIQKSSLKQTQLAAMAKSYHVQLLNDRGMVLRDMENRKDNSKIVINTLDIPNGTYYLHIFHNDKKVINSSC</sequence>
<proteinExistence type="inferred from homology"/>
<keyword evidence="4 5" id="KW-0720">Serine protease</keyword>
<dbReference type="InterPro" id="IPR023828">
    <property type="entry name" value="Peptidase_S8_Ser-AS"/>
</dbReference>
<dbReference type="InterPro" id="IPR050131">
    <property type="entry name" value="Peptidase_S8_subtilisin-like"/>
</dbReference>
<reference evidence="10 11" key="1">
    <citation type="submission" date="2020-12" db="EMBL/GenBank/DDBJ databases">
        <title>Bacterial novel species Pedobacter sp. SD-b isolated from soil.</title>
        <authorList>
            <person name="Jung H.-Y."/>
        </authorList>
    </citation>
    <scope>NUCLEOTIDE SEQUENCE [LARGE SCALE GENOMIC DNA]</scope>
    <source>
        <strain evidence="10 11">SD-b</strain>
    </source>
</reference>
<dbReference type="EMBL" id="JAEHFY010000019">
    <property type="protein sequence ID" value="MBK0383940.1"/>
    <property type="molecule type" value="Genomic_DNA"/>
</dbReference>
<keyword evidence="2 5" id="KW-0645">Protease</keyword>
<dbReference type="PROSITE" id="PS00136">
    <property type="entry name" value="SUBTILASE_ASP"/>
    <property type="match status" value="1"/>
</dbReference>
<dbReference type="InterPro" id="IPR026444">
    <property type="entry name" value="Secre_tail"/>
</dbReference>
<dbReference type="InterPro" id="IPR015500">
    <property type="entry name" value="Peptidase_S8_subtilisin-rel"/>
</dbReference>
<evidence type="ECO:0000259" key="9">
    <source>
        <dbReference type="Pfam" id="PF18962"/>
    </source>
</evidence>
<evidence type="ECO:0000256" key="2">
    <source>
        <dbReference type="ARBA" id="ARBA00022670"/>
    </source>
</evidence>
<organism evidence="10 11">
    <name type="scientific">Pedobacter segetis</name>
    <dbReference type="NCBI Taxonomy" id="2793069"/>
    <lineage>
        <taxon>Bacteria</taxon>
        <taxon>Pseudomonadati</taxon>
        <taxon>Bacteroidota</taxon>
        <taxon>Sphingobacteriia</taxon>
        <taxon>Sphingobacteriales</taxon>
        <taxon>Sphingobacteriaceae</taxon>
        <taxon>Pedobacter</taxon>
    </lineage>
</organism>
<comment type="similarity">
    <text evidence="1 5 6">Belongs to the peptidase S8 family.</text>
</comment>
<dbReference type="PANTHER" id="PTHR43806">
    <property type="entry name" value="PEPTIDASE S8"/>
    <property type="match status" value="1"/>
</dbReference>
<dbReference type="InterPro" id="IPR000209">
    <property type="entry name" value="Peptidase_S8/S53_dom"/>
</dbReference>
<keyword evidence="7" id="KW-0732">Signal</keyword>
<feature type="domain" description="Peptidase S8/S53" evidence="8">
    <location>
        <begin position="211"/>
        <end position="504"/>
    </location>
</feature>
<dbReference type="PROSITE" id="PS51892">
    <property type="entry name" value="SUBTILASE"/>
    <property type="match status" value="1"/>
</dbReference>